<evidence type="ECO:0000313" key="6">
    <source>
        <dbReference type="Proteomes" id="UP000198510"/>
    </source>
</evidence>
<dbReference type="SUPFAM" id="SSF52540">
    <property type="entry name" value="P-loop containing nucleoside triphosphate hydrolases"/>
    <property type="match status" value="1"/>
</dbReference>
<dbReference type="STRING" id="1075417.SAMN05421823_101241"/>
<dbReference type="PANTHER" id="PTHR42939">
    <property type="entry name" value="ABC TRANSPORTER ATP-BINDING PROTEIN ALBC-RELATED"/>
    <property type="match status" value="1"/>
</dbReference>
<protein>
    <submittedName>
        <fullName evidence="5">ABC-2 type transport system ATP-binding protein</fullName>
    </submittedName>
</protein>
<evidence type="ECO:0000256" key="1">
    <source>
        <dbReference type="ARBA" id="ARBA00022448"/>
    </source>
</evidence>
<evidence type="ECO:0000259" key="4">
    <source>
        <dbReference type="PROSITE" id="PS50893"/>
    </source>
</evidence>
<keyword evidence="2" id="KW-0547">Nucleotide-binding</keyword>
<dbReference type="PROSITE" id="PS50893">
    <property type="entry name" value="ABC_TRANSPORTER_2"/>
    <property type="match status" value="1"/>
</dbReference>
<dbReference type="InterPro" id="IPR003593">
    <property type="entry name" value="AAA+_ATPase"/>
</dbReference>
<dbReference type="PROSITE" id="PS00211">
    <property type="entry name" value="ABC_TRANSPORTER_1"/>
    <property type="match status" value="1"/>
</dbReference>
<evidence type="ECO:0000256" key="3">
    <source>
        <dbReference type="ARBA" id="ARBA00022840"/>
    </source>
</evidence>
<sequence length="231" mass="25586">MIELHNLKKAYEAGKLVLDIPALSIATGESIGLIGNNGAGKTTLLSLILDLIAPTTGEVRSKGQLVVRSEHWKPYTGSYLHEGFLIGYLTPAEYFRFVGKLHGLNAADVRTFLESSAGFSDEVLFETRKLNRDLSKGNKTKVGVIAAMLGRPELLIFDEPFANLDPTSQAWLKRRLRQLHAEGTTLILSSHDLKHITEVSQRILLLERGRVVQDVPTTEETLPALEHYFAV</sequence>
<dbReference type="EMBL" id="FNFO01000001">
    <property type="protein sequence ID" value="SDJ84475.1"/>
    <property type="molecule type" value="Genomic_DNA"/>
</dbReference>
<dbReference type="Pfam" id="PF00005">
    <property type="entry name" value="ABC_tran"/>
    <property type="match status" value="1"/>
</dbReference>
<feature type="domain" description="ABC transporter" evidence="4">
    <location>
        <begin position="2"/>
        <end position="228"/>
    </location>
</feature>
<dbReference type="CDD" id="cd03230">
    <property type="entry name" value="ABC_DR_subfamily_A"/>
    <property type="match status" value="1"/>
</dbReference>
<evidence type="ECO:0000313" key="5">
    <source>
        <dbReference type="EMBL" id="SDJ84475.1"/>
    </source>
</evidence>
<dbReference type="Proteomes" id="UP000198510">
    <property type="component" value="Unassembled WGS sequence"/>
</dbReference>
<keyword evidence="1" id="KW-0813">Transport</keyword>
<dbReference type="OrthoDB" id="9785229at2"/>
<proteinExistence type="predicted"/>
<name>A0A1G8X3P4_9BACT</name>
<dbReference type="InterPro" id="IPR003439">
    <property type="entry name" value="ABC_transporter-like_ATP-bd"/>
</dbReference>
<reference evidence="5 6" key="1">
    <citation type="submission" date="2016-10" db="EMBL/GenBank/DDBJ databases">
        <authorList>
            <person name="de Groot N.N."/>
        </authorList>
    </citation>
    <scope>NUCLEOTIDE SEQUENCE [LARGE SCALE GENOMIC DNA]</scope>
    <source>
        <strain evidence="5 6">DSM 25186</strain>
    </source>
</reference>
<dbReference type="InterPro" id="IPR017871">
    <property type="entry name" value="ABC_transporter-like_CS"/>
</dbReference>
<dbReference type="SMART" id="SM00382">
    <property type="entry name" value="AAA"/>
    <property type="match status" value="1"/>
</dbReference>
<dbReference type="RefSeq" id="WP_089678086.1">
    <property type="nucleotide sequence ID" value="NZ_FNFO01000001.1"/>
</dbReference>
<organism evidence="5 6">
    <name type="scientific">Catalinimonas alkaloidigena</name>
    <dbReference type="NCBI Taxonomy" id="1075417"/>
    <lineage>
        <taxon>Bacteria</taxon>
        <taxon>Pseudomonadati</taxon>
        <taxon>Bacteroidota</taxon>
        <taxon>Cytophagia</taxon>
        <taxon>Cytophagales</taxon>
        <taxon>Catalimonadaceae</taxon>
        <taxon>Catalinimonas</taxon>
    </lineage>
</organism>
<accession>A0A1G8X3P4</accession>
<keyword evidence="3 5" id="KW-0067">ATP-binding</keyword>
<dbReference type="InterPro" id="IPR027417">
    <property type="entry name" value="P-loop_NTPase"/>
</dbReference>
<dbReference type="AlphaFoldDB" id="A0A1G8X3P4"/>
<gene>
    <name evidence="5" type="ORF">SAMN05421823_101241</name>
</gene>
<dbReference type="Gene3D" id="3.40.50.300">
    <property type="entry name" value="P-loop containing nucleotide triphosphate hydrolases"/>
    <property type="match status" value="1"/>
</dbReference>
<evidence type="ECO:0000256" key="2">
    <source>
        <dbReference type="ARBA" id="ARBA00022741"/>
    </source>
</evidence>
<dbReference type="GO" id="GO:0016887">
    <property type="term" value="F:ATP hydrolysis activity"/>
    <property type="evidence" value="ECO:0007669"/>
    <property type="project" value="InterPro"/>
</dbReference>
<dbReference type="InterPro" id="IPR051782">
    <property type="entry name" value="ABC_Transporter_VariousFunc"/>
</dbReference>
<dbReference type="PANTHER" id="PTHR42939:SF1">
    <property type="entry name" value="ABC TRANSPORTER ATP-BINDING PROTEIN ALBC-RELATED"/>
    <property type="match status" value="1"/>
</dbReference>
<keyword evidence="6" id="KW-1185">Reference proteome</keyword>
<dbReference type="GO" id="GO:0005524">
    <property type="term" value="F:ATP binding"/>
    <property type="evidence" value="ECO:0007669"/>
    <property type="project" value="UniProtKB-KW"/>
</dbReference>